<evidence type="ECO:0000313" key="2">
    <source>
        <dbReference type="Proteomes" id="UP000018721"/>
    </source>
</evidence>
<name>V9DVJ3_PHYNI</name>
<dbReference type="Proteomes" id="UP000018721">
    <property type="component" value="Unassembled WGS sequence"/>
</dbReference>
<keyword evidence="2" id="KW-1185">Reference proteome</keyword>
<dbReference type="AlphaFoldDB" id="V9DVJ3"/>
<comment type="caution">
    <text evidence="1">The sequence shown here is derived from an EMBL/GenBank/DDBJ whole genome shotgun (WGS) entry which is preliminary data.</text>
</comment>
<reference evidence="1 2" key="1">
    <citation type="submission" date="2013-11" db="EMBL/GenBank/DDBJ databases">
        <title>The Genome Sequence of Phytophthora parasitica P1569.</title>
        <authorList>
            <consortium name="The Broad Institute Genomics Platform"/>
            <person name="Russ C."/>
            <person name="Tyler B."/>
            <person name="Panabieres F."/>
            <person name="Shan W."/>
            <person name="Tripathy S."/>
            <person name="Grunwald N."/>
            <person name="Machado M."/>
            <person name="Johnson C.S."/>
            <person name="Arredondo F."/>
            <person name="Hong C."/>
            <person name="Coffey M."/>
            <person name="Young S.K."/>
            <person name="Zeng Q."/>
            <person name="Gargeya S."/>
            <person name="Fitzgerald M."/>
            <person name="Abouelleil A."/>
            <person name="Alvarado L."/>
            <person name="Chapman S.B."/>
            <person name="Gainer-Dewar J."/>
            <person name="Goldberg J."/>
            <person name="Griggs A."/>
            <person name="Gujja S."/>
            <person name="Hansen M."/>
            <person name="Howarth C."/>
            <person name="Imamovic A."/>
            <person name="Ireland A."/>
            <person name="Larimer J."/>
            <person name="McCowan C."/>
            <person name="Murphy C."/>
            <person name="Pearson M."/>
            <person name="Poon T.W."/>
            <person name="Priest M."/>
            <person name="Roberts A."/>
            <person name="Saif S."/>
            <person name="Shea T."/>
            <person name="Sykes S."/>
            <person name="Wortman J."/>
            <person name="Nusbaum C."/>
            <person name="Birren B."/>
        </authorList>
    </citation>
    <scope>NUCLEOTIDE SEQUENCE [LARGE SCALE GENOMIC DNA]</scope>
    <source>
        <strain evidence="1 2">P1569</strain>
    </source>
</reference>
<organism evidence="1 2">
    <name type="scientific">Phytophthora nicotianae P1569</name>
    <dbReference type="NCBI Taxonomy" id="1317065"/>
    <lineage>
        <taxon>Eukaryota</taxon>
        <taxon>Sar</taxon>
        <taxon>Stramenopiles</taxon>
        <taxon>Oomycota</taxon>
        <taxon>Peronosporomycetes</taxon>
        <taxon>Peronosporales</taxon>
        <taxon>Peronosporaceae</taxon>
        <taxon>Phytophthora</taxon>
    </lineage>
</organism>
<gene>
    <name evidence="1" type="ORF">F443_22223</name>
</gene>
<dbReference type="EMBL" id="ANIZ01003874">
    <property type="protein sequence ID" value="ETI30676.1"/>
    <property type="molecule type" value="Genomic_DNA"/>
</dbReference>
<accession>V9DVJ3</accession>
<dbReference type="OrthoDB" id="144439at2759"/>
<evidence type="ECO:0000313" key="1">
    <source>
        <dbReference type="EMBL" id="ETI30676.1"/>
    </source>
</evidence>
<dbReference type="HOGENOM" id="CLU_1819643_0_0_1"/>
<sequence length="142" mass="16168">MASLPATQVSRGRPQGYYRQQFAETESHIILDQAVPDPETLEYWQEVFDVLESDESTVNDDGSTEEPPANEDDAFVEVSQMVFSGADEAIPEPNKTEFPNYNMKNFPLEKKLTGIRGQKFKLQTLFSSDRTFGLRPYSEYAE</sequence>
<protein>
    <submittedName>
        <fullName evidence="1">Uncharacterized protein</fullName>
    </submittedName>
</protein>
<proteinExistence type="predicted"/>